<feature type="region of interest" description="Disordered" evidence="1">
    <location>
        <begin position="21"/>
        <end position="59"/>
    </location>
</feature>
<feature type="compositionally biased region" description="Basic and acidic residues" evidence="1">
    <location>
        <begin position="45"/>
        <end position="59"/>
    </location>
</feature>
<organism evidence="2 3">
    <name type="scientific">Armillaria gallica</name>
    <name type="common">Bulbous honey fungus</name>
    <name type="synonym">Armillaria bulbosa</name>
    <dbReference type="NCBI Taxonomy" id="47427"/>
    <lineage>
        <taxon>Eukaryota</taxon>
        <taxon>Fungi</taxon>
        <taxon>Dikarya</taxon>
        <taxon>Basidiomycota</taxon>
        <taxon>Agaricomycotina</taxon>
        <taxon>Agaricomycetes</taxon>
        <taxon>Agaricomycetidae</taxon>
        <taxon>Agaricales</taxon>
        <taxon>Marasmiineae</taxon>
        <taxon>Physalacriaceae</taxon>
        <taxon>Armillaria</taxon>
    </lineage>
</organism>
<evidence type="ECO:0000256" key="1">
    <source>
        <dbReference type="SAM" id="MobiDB-lite"/>
    </source>
</evidence>
<sequence length="59" mass="6745">MLYRYLLTSQAEASQAFVHKRNPGIHTANPHSARRISTTTSSSWHETDGERPMTRSMDQ</sequence>
<protein>
    <submittedName>
        <fullName evidence="2">Uncharacterized protein</fullName>
    </submittedName>
</protein>
<evidence type="ECO:0000313" key="2">
    <source>
        <dbReference type="EMBL" id="PBK93084.1"/>
    </source>
</evidence>
<accession>A0A2H3DH02</accession>
<dbReference type="InParanoid" id="A0A2H3DH02"/>
<dbReference type="EMBL" id="KZ293657">
    <property type="protein sequence ID" value="PBK93084.1"/>
    <property type="molecule type" value="Genomic_DNA"/>
</dbReference>
<gene>
    <name evidence="2" type="ORF">ARMGADRAFT_146810</name>
</gene>
<dbReference type="Proteomes" id="UP000217790">
    <property type="component" value="Unassembled WGS sequence"/>
</dbReference>
<dbReference type="AlphaFoldDB" id="A0A2H3DH02"/>
<evidence type="ECO:0000313" key="3">
    <source>
        <dbReference type="Proteomes" id="UP000217790"/>
    </source>
</evidence>
<keyword evidence="3" id="KW-1185">Reference proteome</keyword>
<name>A0A2H3DH02_ARMGA</name>
<proteinExistence type="predicted"/>
<reference evidence="3" key="1">
    <citation type="journal article" date="2017" name="Nat. Ecol. Evol.">
        <title>Genome expansion and lineage-specific genetic innovations in the forest pathogenic fungi Armillaria.</title>
        <authorList>
            <person name="Sipos G."/>
            <person name="Prasanna A.N."/>
            <person name="Walter M.C."/>
            <person name="O'Connor E."/>
            <person name="Balint B."/>
            <person name="Krizsan K."/>
            <person name="Kiss B."/>
            <person name="Hess J."/>
            <person name="Varga T."/>
            <person name="Slot J."/>
            <person name="Riley R."/>
            <person name="Boka B."/>
            <person name="Rigling D."/>
            <person name="Barry K."/>
            <person name="Lee J."/>
            <person name="Mihaltcheva S."/>
            <person name="LaButti K."/>
            <person name="Lipzen A."/>
            <person name="Waldron R."/>
            <person name="Moloney N.M."/>
            <person name="Sperisen C."/>
            <person name="Kredics L."/>
            <person name="Vagvoelgyi C."/>
            <person name="Patrignani A."/>
            <person name="Fitzpatrick D."/>
            <person name="Nagy I."/>
            <person name="Doyle S."/>
            <person name="Anderson J.B."/>
            <person name="Grigoriev I.V."/>
            <person name="Gueldener U."/>
            <person name="Muensterkoetter M."/>
            <person name="Nagy L.G."/>
        </authorList>
    </citation>
    <scope>NUCLEOTIDE SEQUENCE [LARGE SCALE GENOMIC DNA]</scope>
    <source>
        <strain evidence="3">Ar21-2</strain>
    </source>
</reference>